<dbReference type="SUPFAM" id="SSF160113">
    <property type="entry name" value="YegP-like"/>
    <property type="match status" value="2"/>
</dbReference>
<dbReference type="Proteomes" id="UP000800984">
    <property type="component" value="Unassembled WGS sequence"/>
</dbReference>
<reference evidence="1 2" key="1">
    <citation type="submission" date="2020-02" db="EMBL/GenBank/DDBJ databases">
        <authorList>
            <person name="Chen W.-M."/>
        </authorList>
    </citation>
    <scope>NUCLEOTIDE SEQUENCE [LARGE SCALE GENOMIC DNA]</scope>
    <source>
        <strain evidence="1 2">KDG-16</strain>
    </source>
</reference>
<dbReference type="EMBL" id="JAAJBT010000003">
    <property type="protein sequence ID" value="NHM01776.1"/>
    <property type="molecule type" value="Genomic_DNA"/>
</dbReference>
<organism evidence="1 2">
    <name type="scientific">Flavobacterium difficile</name>
    <dbReference type="NCBI Taxonomy" id="2709659"/>
    <lineage>
        <taxon>Bacteria</taxon>
        <taxon>Pseudomonadati</taxon>
        <taxon>Bacteroidota</taxon>
        <taxon>Flavobacteriia</taxon>
        <taxon>Flavobacteriales</taxon>
        <taxon>Flavobacteriaceae</taxon>
        <taxon>Flavobacterium</taxon>
    </lineage>
</organism>
<dbReference type="RefSeq" id="WP_166076867.1">
    <property type="nucleotide sequence ID" value="NZ_JAAJBT010000003.1"/>
</dbReference>
<dbReference type="Gene3D" id="2.30.29.80">
    <property type="match status" value="1"/>
</dbReference>
<name>A0ABX0I3L5_9FLAO</name>
<proteinExistence type="predicted"/>
<evidence type="ECO:0000313" key="1">
    <source>
        <dbReference type="EMBL" id="NHM01776.1"/>
    </source>
</evidence>
<protein>
    <submittedName>
        <fullName evidence="1">DUF1508 domain-containing protein</fullName>
    </submittedName>
</protein>
<sequence length="121" mass="14242">MATFVISKKPSGHYKYELTSRRGKTIFISNAFELRFECEDEIELLKKSIDQLFFMRFRSPAGKFYFKIILNDKELAVSRKYSTQLMLEKGINEIVKYGARAEFLDFSKSEDIFPPAEDVFR</sequence>
<gene>
    <name evidence="1" type="ORF">G4D72_06590</name>
</gene>
<accession>A0ABX0I3L5</accession>
<keyword evidence="2" id="KW-1185">Reference proteome</keyword>
<comment type="caution">
    <text evidence="1">The sequence shown here is derived from an EMBL/GenBank/DDBJ whole genome shotgun (WGS) entry which is preliminary data.</text>
</comment>
<evidence type="ECO:0000313" key="2">
    <source>
        <dbReference type="Proteomes" id="UP000800984"/>
    </source>
</evidence>
<dbReference type="InterPro" id="IPR036913">
    <property type="entry name" value="YegP-like_sf"/>
</dbReference>